<dbReference type="InterPro" id="IPR009057">
    <property type="entry name" value="Homeodomain-like_sf"/>
</dbReference>
<dbReference type="SUPFAM" id="SSF46689">
    <property type="entry name" value="Homeodomain-like"/>
    <property type="match status" value="1"/>
</dbReference>
<dbReference type="Gene3D" id="1.10.10.60">
    <property type="entry name" value="Homeodomain-like"/>
    <property type="match status" value="1"/>
</dbReference>
<dbReference type="Proteomes" id="UP000609879">
    <property type="component" value="Unassembled WGS sequence"/>
</dbReference>
<evidence type="ECO:0000256" key="2">
    <source>
        <dbReference type="ARBA" id="ARBA00023125"/>
    </source>
</evidence>
<feature type="domain" description="HTH araC/xylS-type" evidence="4">
    <location>
        <begin position="109"/>
        <end position="205"/>
    </location>
</feature>
<dbReference type="PROSITE" id="PS01124">
    <property type="entry name" value="HTH_ARAC_FAMILY_2"/>
    <property type="match status" value="1"/>
</dbReference>
<protein>
    <recommendedName>
        <fullName evidence="4">HTH araC/xylS-type domain-containing protein</fullName>
    </recommendedName>
</protein>
<gene>
    <name evidence="5" type="ORF">Ade02nite_31600</name>
</gene>
<comment type="caution">
    <text evidence="5">The sequence shown here is derived from an EMBL/GenBank/DDBJ whole genome shotgun (WGS) entry which is preliminary data.</text>
</comment>
<dbReference type="InterPro" id="IPR050204">
    <property type="entry name" value="AraC_XylS_family_regulators"/>
</dbReference>
<evidence type="ECO:0000259" key="4">
    <source>
        <dbReference type="PROSITE" id="PS01124"/>
    </source>
</evidence>
<proteinExistence type="predicted"/>
<dbReference type="PANTHER" id="PTHR46796:SF15">
    <property type="entry name" value="BLL1074 PROTEIN"/>
    <property type="match status" value="1"/>
</dbReference>
<dbReference type="EMBL" id="BOMI01000061">
    <property type="protein sequence ID" value="GID74519.1"/>
    <property type="molecule type" value="Genomic_DNA"/>
</dbReference>
<evidence type="ECO:0000313" key="6">
    <source>
        <dbReference type="Proteomes" id="UP000609879"/>
    </source>
</evidence>
<evidence type="ECO:0000313" key="5">
    <source>
        <dbReference type="EMBL" id="GID74519.1"/>
    </source>
</evidence>
<keyword evidence="1" id="KW-0805">Transcription regulation</keyword>
<keyword evidence="2" id="KW-0238">DNA-binding</keyword>
<organism evidence="5 6">
    <name type="scientific">Paractinoplanes deccanensis</name>
    <dbReference type="NCBI Taxonomy" id="113561"/>
    <lineage>
        <taxon>Bacteria</taxon>
        <taxon>Bacillati</taxon>
        <taxon>Actinomycetota</taxon>
        <taxon>Actinomycetes</taxon>
        <taxon>Micromonosporales</taxon>
        <taxon>Micromonosporaceae</taxon>
        <taxon>Paractinoplanes</taxon>
    </lineage>
</organism>
<dbReference type="PANTHER" id="PTHR46796">
    <property type="entry name" value="HTH-TYPE TRANSCRIPTIONAL ACTIVATOR RHAS-RELATED"/>
    <property type="match status" value="1"/>
</dbReference>
<dbReference type="Pfam" id="PF12833">
    <property type="entry name" value="HTH_18"/>
    <property type="match status" value="1"/>
</dbReference>
<dbReference type="InterPro" id="IPR018060">
    <property type="entry name" value="HTH_AraC"/>
</dbReference>
<sequence length="221" mass="23249">MQTVVQEPEVATAVVLRVTGEGERDLIVTGPRTRGRYHPARPSTVCVRVPLLPGQARAVLGVSASDLVDRAVRLTDLWGEAGRRLTGDVAAAGDPGAVLAAALAGPGGDPALTVAMRALAESAPIDEAAGRAGVSERYLRTLFAREVGLSPKHFARISRVRRVLAMAGRERWATVAARAGYFDQAHMIGDFRRLMGVTPGAYLSGRLPPVTPCLSLRGPAG</sequence>
<keyword evidence="6" id="KW-1185">Reference proteome</keyword>
<name>A0ABQ3Y3E9_9ACTN</name>
<keyword evidence="3" id="KW-0804">Transcription</keyword>
<dbReference type="RefSeq" id="WP_203763006.1">
    <property type="nucleotide sequence ID" value="NZ_BAAABO010000006.1"/>
</dbReference>
<reference evidence="5 6" key="1">
    <citation type="submission" date="2021-01" db="EMBL/GenBank/DDBJ databases">
        <title>Whole genome shotgun sequence of Actinoplanes deccanensis NBRC 13994.</title>
        <authorList>
            <person name="Komaki H."/>
            <person name="Tamura T."/>
        </authorList>
    </citation>
    <scope>NUCLEOTIDE SEQUENCE [LARGE SCALE GENOMIC DNA]</scope>
    <source>
        <strain evidence="5 6">NBRC 13994</strain>
    </source>
</reference>
<evidence type="ECO:0000256" key="3">
    <source>
        <dbReference type="ARBA" id="ARBA00023163"/>
    </source>
</evidence>
<evidence type="ECO:0000256" key="1">
    <source>
        <dbReference type="ARBA" id="ARBA00023015"/>
    </source>
</evidence>
<dbReference type="SMART" id="SM00342">
    <property type="entry name" value="HTH_ARAC"/>
    <property type="match status" value="1"/>
</dbReference>
<accession>A0ABQ3Y3E9</accession>